<dbReference type="GO" id="GO:0098552">
    <property type="term" value="C:side of membrane"/>
    <property type="evidence" value="ECO:0007669"/>
    <property type="project" value="UniProtKB-KW"/>
</dbReference>
<evidence type="ECO:0000313" key="20">
    <source>
        <dbReference type="Proteomes" id="UP000078576"/>
    </source>
</evidence>
<dbReference type="GO" id="GO:0005576">
    <property type="term" value="C:extracellular region"/>
    <property type="evidence" value="ECO:0007669"/>
    <property type="project" value="UniProtKB-SubCell"/>
</dbReference>
<gene>
    <name evidence="19" type="ORF">VP1G_04789</name>
</gene>
<evidence type="ECO:0000256" key="15">
    <source>
        <dbReference type="PROSITE-ProRule" id="PRU01356"/>
    </source>
</evidence>
<feature type="chain" id="PRO_5008266067" evidence="17">
    <location>
        <begin position="18"/>
        <end position="169"/>
    </location>
</feature>
<proteinExistence type="inferred from homology"/>
<dbReference type="OrthoDB" id="3065412at2759"/>
<dbReference type="AlphaFoldDB" id="A0A194V0L5"/>
<keyword evidence="11" id="KW-0472">Membrane</keyword>
<feature type="signal peptide" evidence="17">
    <location>
        <begin position="1"/>
        <end position="17"/>
    </location>
</feature>
<evidence type="ECO:0000256" key="3">
    <source>
        <dbReference type="ARBA" id="ARBA00010031"/>
    </source>
</evidence>
<reference evidence="20" key="1">
    <citation type="submission" date="2014-12" db="EMBL/GenBank/DDBJ databases">
        <title>Genome Sequence of Valsa Canker Pathogens Uncovers a Specific Adaption of Colonization on Woody Bark.</title>
        <authorList>
            <person name="Yin Z."/>
            <person name="Liu H."/>
            <person name="Gao X."/>
            <person name="Li Z."/>
            <person name="Song N."/>
            <person name="Ke X."/>
            <person name="Dai Q."/>
            <person name="Wu Y."/>
            <person name="Sun Y."/>
            <person name="Xu J.-R."/>
            <person name="Kang Z.K."/>
            <person name="Wang L."/>
            <person name="Huang L."/>
        </authorList>
    </citation>
    <scope>NUCLEOTIDE SEQUENCE [LARGE SCALE GENOMIC DNA]</scope>
    <source>
        <strain evidence="20">SXYL134</strain>
    </source>
</reference>
<dbReference type="PANTHER" id="PTHR37928:SF2">
    <property type="entry name" value="GPI ANCHORED CFEM DOMAIN PROTEIN (AFU_ORTHOLOGUE AFUA_6G10580)"/>
    <property type="match status" value="1"/>
</dbReference>
<dbReference type="GO" id="GO:0046872">
    <property type="term" value="F:metal ion binding"/>
    <property type="evidence" value="ECO:0007669"/>
    <property type="project" value="UniProtKB-UniRule"/>
</dbReference>
<feature type="disulfide bond" evidence="15">
    <location>
        <begin position="50"/>
        <end position="83"/>
    </location>
</feature>
<keyword evidence="20" id="KW-1185">Reference proteome</keyword>
<evidence type="ECO:0000256" key="14">
    <source>
        <dbReference type="ARBA" id="ARBA00023288"/>
    </source>
</evidence>
<keyword evidence="8 15" id="KW-0479">Metal-binding</keyword>
<keyword evidence="7" id="KW-0336">GPI-anchor</keyword>
<keyword evidence="6 15" id="KW-0349">Heme</keyword>
<evidence type="ECO:0000256" key="12">
    <source>
        <dbReference type="ARBA" id="ARBA00023157"/>
    </source>
</evidence>
<feature type="region of interest" description="Disordered" evidence="16">
    <location>
        <begin position="125"/>
        <end position="147"/>
    </location>
</feature>
<organism evidence="19 20">
    <name type="scientific">Cytospora mali</name>
    <name type="common">Apple Valsa canker fungus</name>
    <name type="synonym">Valsa mali</name>
    <dbReference type="NCBI Taxonomy" id="578113"/>
    <lineage>
        <taxon>Eukaryota</taxon>
        <taxon>Fungi</taxon>
        <taxon>Dikarya</taxon>
        <taxon>Ascomycota</taxon>
        <taxon>Pezizomycotina</taxon>
        <taxon>Sordariomycetes</taxon>
        <taxon>Sordariomycetidae</taxon>
        <taxon>Diaporthales</taxon>
        <taxon>Cytosporaceae</taxon>
        <taxon>Cytospora</taxon>
    </lineage>
</organism>
<protein>
    <submittedName>
        <fullName evidence="19">GPI anchored CFEM domain protein C</fullName>
    </submittedName>
</protein>
<accession>A0A194V0L5</accession>
<sequence length="169" mass="15950">MLYSIFTATIFAGLTVAQYAGLPSCAQACANDQFSGGSYGDCGTDAKCICSDPDFIGTISCCVVDACDAADQAKAIHFAQQICQANGVTVASTATCASTAASGSASASATGTGSVASASATTTGTASATAGSTGTGGSSSSSGAGAPRQTAAMGLELLGGLAAVGLALL</sequence>
<dbReference type="Proteomes" id="UP000078576">
    <property type="component" value="Unassembled WGS sequence"/>
</dbReference>
<keyword evidence="5" id="KW-0964">Secreted</keyword>
<evidence type="ECO:0000256" key="17">
    <source>
        <dbReference type="SAM" id="SignalP"/>
    </source>
</evidence>
<keyword evidence="13" id="KW-0325">Glycoprotein</keyword>
<keyword evidence="10 15" id="KW-0408">Iron</keyword>
<dbReference type="InterPro" id="IPR008427">
    <property type="entry name" value="Extracellular_membr_CFEM_dom"/>
</dbReference>
<comment type="similarity">
    <text evidence="3">Belongs to the RBT5 family.</text>
</comment>
<evidence type="ECO:0000256" key="13">
    <source>
        <dbReference type="ARBA" id="ARBA00023180"/>
    </source>
</evidence>
<comment type="subcellular location">
    <subcellularLocation>
        <location evidence="1">Cell membrane</location>
        <topology evidence="1">Lipid-anchor</topology>
        <topology evidence="1">GPI-anchor</topology>
    </subcellularLocation>
    <subcellularLocation>
        <location evidence="2">Secreted</location>
    </subcellularLocation>
</comment>
<evidence type="ECO:0000256" key="11">
    <source>
        <dbReference type="ARBA" id="ARBA00023136"/>
    </source>
</evidence>
<dbReference type="GO" id="GO:0005886">
    <property type="term" value="C:plasma membrane"/>
    <property type="evidence" value="ECO:0007669"/>
    <property type="project" value="UniProtKB-SubCell"/>
</dbReference>
<evidence type="ECO:0000256" key="8">
    <source>
        <dbReference type="ARBA" id="ARBA00022723"/>
    </source>
</evidence>
<keyword evidence="4" id="KW-1003">Cell membrane</keyword>
<evidence type="ECO:0000256" key="4">
    <source>
        <dbReference type="ARBA" id="ARBA00022475"/>
    </source>
</evidence>
<dbReference type="PANTHER" id="PTHR37928">
    <property type="entry name" value="CFEM DOMAIN PROTEIN (AFU_ORTHOLOGUE AFUA_6G14090)"/>
    <property type="match status" value="1"/>
</dbReference>
<evidence type="ECO:0000256" key="9">
    <source>
        <dbReference type="ARBA" id="ARBA00022729"/>
    </source>
</evidence>
<comment type="caution">
    <text evidence="15">Lacks conserved residue(s) required for the propagation of feature annotation.</text>
</comment>
<evidence type="ECO:0000256" key="10">
    <source>
        <dbReference type="ARBA" id="ARBA00023004"/>
    </source>
</evidence>
<feature type="binding site" description="axial binding residue" evidence="15">
    <location>
        <position position="45"/>
    </location>
    <ligand>
        <name>heme</name>
        <dbReference type="ChEBI" id="CHEBI:30413"/>
    </ligand>
    <ligandPart>
        <name>Fe</name>
        <dbReference type="ChEBI" id="CHEBI:18248"/>
    </ligandPart>
</feature>
<feature type="domain" description="CFEM" evidence="18">
    <location>
        <begin position="1"/>
        <end position="110"/>
    </location>
</feature>
<evidence type="ECO:0000313" key="19">
    <source>
        <dbReference type="EMBL" id="KUI57444.1"/>
    </source>
</evidence>
<evidence type="ECO:0000256" key="5">
    <source>
        <dbReference type="ARBA" id="ARBA00022525"/>
    </source>
</evidence>
<evidence type="ECO:0000256" key="7">
    <source>
        <dbReference type="ARBA" id="ARBA00022622"/>
    </source>
</evidence>
<keyword evidence="14" id="KW-0449">Lipoprotein</keyword>
<evidence type="ECO:0000256" key="2">
    <source>
        <dbReference type="ARBA" id="ARBA00004613"/>
    </source>
</evidence>
<dbReference type="STRING" id="694573.A0A194V0L5"/>
<evidence type="ECO:0000259" key="18">
    <source>
        <dbReference type="PROSITE" id="PS52012"/>
    </source>
</evidence>
<keyword evidence="12 15" id="KW-1015">Disulfide bond</keyword>
<name>A0A194V0L5_CYTMA</name>
<evidence type="ECO:0000256" key="1">
    <source>
        <dbReference type="ARBA" id="ARBA00004609"/>
    </source>
</evidence>
<dbReference type="SMART" id="SM00747">
    <property type="entry name" value="CFEM"/>
    <property type="match status" value="1"/>
</dbReference>
<dbReference type="PROSITE" id="PS52012">
    <property type="entry name" value="CFEM"/>
    <property type="match status" value="1"/>
</dbReference>
<keyword evidence="9 17" id="KW-0732">Signal</keyword>
<dbReference type="InterPro" id="IPR051735">
    <property type="entry name" value="CFEM_domain"/>
</dbReference>
<dbReference type="EMBL" id="KN714700">
    <property type="protein sequence ID" value="KUI57444.1"/>
    <property type="molecule type" value="Genomic_DNA"/>
</dbReference>
<dbReference type="Pfam" id="PF05730">
    <property type="entry name" value="CFEM"/>
    <property type="match status" value="1"/>
</dbReference>
<evidence type="ECO:0000256" key="16">
    <source>
        <dbReference type="SAM" id="MobiDB-lite"/>
    </source>
</evidence>
<evidence type="ECO:0000256" key="6">
    <source>
        <dbReference type="ARBA" id="ARBA00022617"/>
    </source>
</evidence>